<dbReference type="Proteomes" id="UP000004946">
    <property type="component" value="Chromosome"/>
</dbReference>
<dbReference type="InterPro" id="IPR050092">
    <property type="entry name" value="RNase_H"/>
</dbReference>
<comment type="similarity">
    <text evidence="3">Belongs to the RNase H family.</text>
</comment>
<dbReference type="PROSITE" id="PS50879">
    <property type="entry name" value="RNASE_H_1"/>
    <property type="match status" value="1"/>
</dbReference>
<dbReference type="CDD" id="cd09278">
    <property type="entry name" value="RNase_HI_prokaryote_like"/>
    <property type="match status" value="1"/>
</dbReference>
<keyword evidence="7" id="KW-0479">Metal-binding</keyword>
<comment type="caution">
    <text evidence="13">The sequence shown here is derived from an EMBL/GenBank/DDBJ whole genome shotgun (WGS) entry which is preliminary data.</text>
</comment>
<evidence type="ECO:0000256" key="7">
    <source>
        <dbReference type="ARBA" id="ARBA00022723"/>
    </source>
</evidence>
<dbReference type="InterPro" id="IPR022892">
    <property type="entry name" value="RNaseHI"/>
</dbReference>
<sequence>MGKQKAVVAPSPFTMDPMNNQVIVSTDGSALANPNGAMGWGWAEHVPAGRKPIASTGQDCDCGGASNGTNQIGELSAVLQALRTHRGSYPLLIETDSQYAINCSTKWIHGWKKNGWKNSKKEPVKNSDLIKAIDGEIRSRAGKVSFTWVKGHAGDFYNEKVDDLARGFAEKCRAGEISGYMPYEGWLSLINSDYGREMTMPSDPTQAPRKDDPIFDARQTGFLAADPIAASPVTPDLAPAAPQDAARASEQPVGRQQAAIPQAAPPVGRPKSFGFQDQPLYPDSPQTVTTELVAKLNEATAQFNLAAQRLEAASQHMDQAVAKLDEAIRRFDDSSWDNNHQETLF</sequence>
<evidence type="ECO:0000256" key="1">
    <source>
        <dbReference type="ARBA" id="ARBA00000077"/>
    </source>
</evidence>
<evidence type="ECO:0000256" key="8">
    <source>
        <dbReference type="ARBA" id="ARBA00022759"/>
    </source>
</evidence>
<dbReference type="eggNOG" id="COG0328">
    <property type="taxonomic scope" value="Bacteria"/>
</dbReference>
<evidence type="ECO:0000313" key="14">
    <source>
        <dbReference type="Proteomes" id="UP000004946"/>
    </source>
</evidence>
<dbReference type="PANTHER" id="PTHR10642">
    <property type="entry name" value="RIBONUCLEASE H1"/>
    <property type="match status" value="1"/>
</dbReference>
<dbReference type="AlphaFoldDB" id="E6K0U1"/>
<dbReference type="GO" id="GO:0043137">
    <property type="term" value="P:DNA replication, removal of RNA primer"/>
    <property type="evidence" value="ECO:0007669"/>
    <property type="project" value="TreeGrafter"/>
</dbReference>
<keyword evidence="6" id="KW-0540">Nuclease</keyword>
<feature type="region of interest" description="Disordered" evidence="11">
    <location>
        <begin position="233"/>
        <end position="253"/>
    </location>
</feature>
<evidence type="ECO:0000256" key="10">
    <source>
        <dbReference type="ARBA" id="ARBA00022842"/>
    </source>
</evidence>
<dbReference type="SUPFAM" id="SSF53098">
    <property type="entry name" value="Ribonuclease H-like"/>
    <property type="match status" value="1"/>
</dbReference>
<feature type="compositionally biased region" description="Low complexity" evidence="11">
    <location>
        <begin position="235"/>
        <end position="248"/>
    </location>
</feature>
<organism evidence="13 14">
    <name type="scientific">Parascardovia denticolens DSM 10105 = JCM 12538</name>
    <dbReference type="NCBI Taxonomy" id="864564"/>
    <lineage>
        <taxon>Bacteria</taxon>
        <taxon>Bacillati</taxon>
        <taxon>Actinomycetota</taxon>
        <taxon>Actinomycetes</taxon>
        <taxon>Bifidobacteriales</taxon>
        <taxon>Bifidobacteriaceae</taxon>
        <taxon>Parascardovia</taxon>
    </lineage>
</organism>
<comment type="subunit">
    <text evidence="4">Monomer.</text>
</comment>
<comment type="catalytic activity">
    <reaction evidence="1">
        <text>Endonucleolytic cleavage to 5'-phosphomonoester.</text>
        <dbReference type="EC" id="3.1.26.4"/>
    </reaction>
</comment>
<dbReference type="PANTHER" id="PTHR10642:SF26">
    <property type="entry name" value="RIBONUCLEASE H1"/>
    <property type="match status" value="1"/>
</dbReference>
<protein>
    <recommendedName>
        <fullName evidence="5">ribonuclease H</fullName>
        <ecNumber evidence="5">3.1.26.4</ecNumber>
    </recommendedName>
</protein>
<name>E6K0U1_PARDN</name>
<dbReference type="GO" id="GO:0046872">
    <property type="term" value="F:metal ion binding"/>
    <property type="evidence" value="ECO:0007669"/>
    <property type="project" value="UniProtKB-KW"/>
</dbReference>
<gene>
    <name evidence="13" type="primary">rnhA</name>
    <name evidence="13" type="ORF">HMPREF0620_0427</name>
</gene>
<evidence type="ECO:0000256" key="11">
    <source>
        <dbReference type="SAM" id="MobiDB-lite"/>
    </source>
</evidence>
<evidence type="ECO:0000256" key="6">
    <source>
        <dbReference type="ARBA" id="ARBA00022722"/>
    </source>
</evidence>
<keyword evidence="14" id="KW-1185">Reference proteome</keyword>
<dbReference type="GO" id="GO:0003676">
    <property type="term" value="F:nucleic acid binding"/>
    <property type="evidence" value="ECO:0007669"/>
    <property type="project" value="InterPro"/>
</dbReference>
<dbReference type="EMBL" id="AEON01000001">
    <property type="protein sequence ID" value="EFT83422.1"/>
    <property type="molecule type" value="Genomic_DNA"/>
</dbReference>
<dbReference type="InterPro" id="IPR036397">
    <property type="entry name" value="RNaseH_sf"/>
</dbReference>
<dbReference type="GO" id="GO:0004523">
    <property type="term" value="F:RNA-DNA hybrid ribonuclease activity"/>
    <property type="evidence" value="ECO:0007669"/>
    <property type="project" value="UniProtKB-EC"/>
</dbReference>
<evidence type="ECO:0000256" key="2">
    <source>
        <dbReference type="ARBA" id="ARBA00001946"/>
    </source>
</evidence>
<proteinExistence type="inferred from homology"/>
<dbReference type="Pfam" id="PF00075">
    <property type="entry name" value="RNase_H"/>
    <property type="match status" value="1"/>
</dbReference>
<reference evidence="13 14" key="1">
    <citation type="submission" date="2010-12" db="EMBL/GenBank/DDBJ databases">
        <authorList>
            <person name="Muzny D."/>
            <person name="Qin X."/>
            <person name="Buhay C."/>
            <person name="Dugan-Rocha S."/>
            <person name="Ding Y."/>
            <person name="Chen G."/>
            <person name="Hawes A."/>
            <person name="Holder M."/>
            <person name="Jhangiani S."/>
            <person name="Johnson A."/>
            <person name="Khan Z."/>
            <person name="Li Z."/>
            <person name="Liu W."/>
            <person name="Liu X."/>
            <person name="Perez L."/>
            <person name="Shen H."/>
            <person name="Wang Q."/>
            <person name="Watt J."/>
            <person name="Xi L."/>
            <person name="Xin Y."/>
            <person name="Zhou J."/>
            <person name="Deng J."/>
            <person name="Jiang H."/>
            <person name="Liu Y."/>
            <person name="Qu J."/>
            <person name="Song X.-Z."/>
            <person name="Zhang L."/>
            <person name="Villasana D."/>
            <person name="Johnson A."/>
            <person name="Liu J."/>
            <person name="Liyanage D."/>
            <person name="Lorensuhewa L."/>
            <person name="Robinson T."/>
            <person name="Song A."/>
            <person name="Song B.-B."/>
            <person name="Dinh H."/>
            <person name="Thornton R."/>
            <person name="Coyle M."/>
            <person name="Francisco L."/>
            <person name="Jackson L."/>
            <person name="Javaid M."/>
            <person name="Korchina V."/>
            <person name="Kovar C."/>
            <person name="Mata R."/>
            <person name="Mathew T."/>
            <person name="Ngo R."/>
            <person name="Nguyen L."/>
            <person name="Nguyen N."/>
            <person name="Okwuonu G."/>
            <person name="Ongeri F."/>
            <person name="Pham C."/>
            <person name="Simmons D."/>
            <person name="Wilczek-Boney K."/>
            <person name="Hale W."/>
            <person name="Jakkamsetti A."/>
            <person name="Pham P."/>
            <person name="Ruth R."/>
            <person name="San Lucas F."/>
            <person name="Warren J."/>
            <person name="Zhang J."/>
            <person name="Zhao Z."/>
            <person name="Zhou C."/>
            <person name="Zhu D."/>
            <person name="Lee S."/>
            <person name="Bess C."/>
            <person name="Blankenburg K."/>
            <person name="Forbes L."/>
            <person name="Fu Q."/>
            <person name="Gubbala S."/>
            <person name="Hirani K."/>
            <person name="Jayaseelan J.C."/>
            <person name="Lara F."/>
            <person name="Munidasa M."/>
            <person name="Palculict T."/>
            <person name="Patil S."/>
            <person name="Pu L.-L."/>
            <person name="Saada N."/>
            <person name="Tang L."/>
            <person name="Weissenberger G."/>
            <person name="Zhu Y."/>
            <person name="Hemphill L."/>
            <person name="Shang Y."/>
            <person name="Youmans B."/>
            <person name="Ayvaz T."/>
            <person name="Ross M."/>
            <person name="Santibanez J."/>
            <person name="Aqrawi P."/>
            <person name="Gross S."/>
            <person name="Joshi V."/>
            <person name="Fowler G."/>
            <person name="Nazareth L."/>
            <person name="Reid J."/>
            <person name="Worley K."/>
            <person name="Petrosino J."/>
            <person name="Highlander S."/>
            <person name="Gibbs R."/>
        </authorList>
    </citation>
    <scope>NUCLEOTIDE SEQUENCE [LARGE SCALE GENOMIC DNA]</scope>
    <source>
        <strain evidence="13 14">DSM 10105</strain>
    </source>
</reference>
<evidence type="ECO:0000256" key="3">
    <source>
        <dbReference type="ARBA" id="ARBA00005300"/>
    </source>
</evidence>
<dbReference type="EC" id="3.1.26.4" evidence="5"/>
<evidence type="ECO:0000256" key="4">
    <source>
        <dbReference type="ARBA" id="ARBA00011245"/>
    </source>
</evidence>
<keyword evidence="9 13" id="KW-0378">Hydrolase</keyword>
<keyword evidence="10" id="KW-0460">Magnesium</keyword>
<evidence type="ECO:0000313" key="13">
    <source>
        <dbReference type="EMBL" id="EFT83422.1"/>
    </source>
</evidence>
<keyword evidence="8" id="KW-0255">Endonuclease</keyword>
<dbReference type="InterPro" id="IPR002156">
    <property type="entry name" value="RNaseH_domain"/>
</dbReference>
<feature type="domain" description="RNase H type-1" evidence="12">
    <location>
        <begin position="18"/>
        <end position="170"/>
    </location>
</feature>
<evidence type="ECO:0000259" key="12">
    <source>
        <dbReference type="PROSITE" id="PS50879"/>
    </source>
</evidence>
<accession>E6K0U1</accession>
<evidence type="ECO:0000256" key="9">
    <source>
        <dbReference type="ARBA" id="ARBA00022801"/>
    </source>
</evidence>
<dbReference type="HOGENOM" id="CLU_049854_0_0_11"/>
<evidence type="ECO:0000256" key="5">
    <source>
        <dbReference type="ARBA" id="ARBA00012180"/>
    </source>
</evidence>
<comment type="cofactor">
    <cofactor evidence="2">
        <name>Mg(2+)</name>
        <dbReference type="ChEBI" id="CHEBI:18420"/>
    </cofactor>
</comment>
<dbReference type="InterPro" id="IPR012337">
    <property type="entry name" value="RNaseH-like_sf"/>
</dbReference>
<dbReference type="Gene3D" id="3.30.420.10">
    <property type="entry name" value="Ribonuclease H-like superfamily/Ribonuclease H"/>
    <property type="match status" value="1"/>
</dbReference>